<evidence type="ECO:0000313" key="2">
    <source>
        <dbReference type="EMBL" id="MBB6227908.1"/>
    </source>
</evidence>
<dbReference type="Proteomes" id="UP000538147">
    <property type="component" value="Unassembled WGS sequence"/>
</dbReference>
<feature type="chain" id="PRO_5032295542" evidence="1">
    <location>
        <begin position="28"/>
        <end position="258"/>
    </location>
</feature>
<keyword evidence="3" id="KW-1185">Reference proteome</keyword>
<evidence type="ECO:0000313" key="3">
    <source>
        <dbReference type="Proteomes" id="UP000538147"/>
    </source>
</evidence>
<dbReference type="RefSeq" id="WP_184199289.1">
    <property type="nucleotide sequence ID" value="NZ_BMOX01000052.1"/>
</dbReference>
<dbReference type="EMBL" id="JACIIV010000013">
    <property type="protein sequence ID" value="MBB6227908.1"/>
    <property type="molecule type" value="Genomic_DNA"/>
</dbReference>
<comment type="caution">
    <text evidence="2">The sequence shown here is derived from an EMBL/GenBank/DDBJ whole genome shotgun (WGS) entry which is preliminary data.</text>
</comment>
<dbReference type="AlphaFoldDB" id="A0A841LG14"/>
<protein>
    <submittedName>
        <fullName evidence="2">Uncharacterized protein</fullName>
    </submittedName>
</protein>
<evidence type="ECO:0000256" key="1">
    <source>
        <dbReference type="SAM" id="SignalP"/>
    </source>
</evidence>
<accession>A0A841LG14</accession>
<dbReference type="InterPro" id="IPR006311">
    <property type="entry name" value="TAT_signal"/>
</dbReference>
<proteinExistence type="predicted"/>
<feature type="signal peptide" evidence="1">
    <location>
        <begin position="1"/>
        <end position="27"/>
    </location>
</feature>
<dbReference type="PROSITE" id="PS51318">
    <property type="entry name" value="TAT"/>
    <property type="match status" value="1"/>
</dbReference>
<keyword evidence="1" id="KW-0732">Signal</keyword>
<gene>
    <name evidence="2" type="ORF">FHS79_002089</name>
</gene>
<reference evidence="2 3" key="1">
    <citation type="submission" date="2020-08" db="EMBL/GenBank/DDBJ databases">
        <title>Genomic Encyclopedia of Type Strains, Phase IV (KMG-IV): sequencing the most valuable type-strain genomes for metagenomic binning, comparative biology and taxonomic classification.</title>
        <authorList>
            <person name="Goeker M."/>
        </authorList>
    </citation>
    <scope>NUCLEOTIDE SEQUENCE [LARGE SCALE GENOMIC DNA]</scope>
    <source>
        <strain evidence="2 3">DSM 102189</strain>
    </source>
</reference>
<sequence length="258" mass="27966">MTDASRRTMLGLAGSMGLLAAGRPLLAQQTQMVMPGPADWLSLTPDARGIVRFAIDVAVIGNSDAIDASGRIGPKDSQDYFNIDVRGDTYQVEGALYPGGTIPRASVMTPGRPGGKSSVQYQINWDFKGAEPVGHWLSRGWVLINGNREPAKDTRGTVIETARTEPHLLSEHNYVFGRFGPDNLSPEMLISSGVEDGNDVDKEVLVRAITGGTGRFRFVTGQVVESRNGRNSSTLRSFSNFPGAYAPNYRFDFELKLG</sequence>
<name>A0A841LG14_9SPHN</name>
<organism evidence="2 3">
    <name type="scientific">Polymorphobacter multimanifer</name>
    <dbReference type="NCBI Taxonomy" id="1070431"/>
    <lineage>
        <taxon>Bacteria</taxon>
        <taxon>Pseudomonadati</taxon>
        <taxon>Pseudomonadota</taxon>
        <taxon>Alphaproteobacteria</taxon>
        <taxon>Sphingomonadales</taxon>
        <taxon>Sphingosinicellaceae</taxon>
        <taxon>Polymorphobacter</taxon>
    </lineage>
</organism>